<evidence type="ECO:0000313" key="1">
    <source>
        <dbReference type="EMBL" id="KAK9279757.1"/>
    </source>
</evidence>
<dbReference type="EMBL" id="JBBPBK010000008">
    <property type="protein sequence ID" value="KAK9279757.1"/>
    <property type="molecule type" value="Genomic_DNA"/>
</dbReference>
<gene>
    <name evidence="1" type="ORF">L1049_013439</name>
</gene>
<evidence type="ECO:0000313" key="2">
    <source>
        <dbReference type="Proteomes" id="UP001415857"/>
    </source>
</evidence>
<organism evidence="1 2">
    <name type="scientific">Liquidambar formosana</name>
    <name type="common">Formosan gum</name>
    <dbReference type="NCBI Taxonomy" id="63359"/>
    <lineage>
        <taxon>Eukaryota</taxon>
        <taxon>Viridiplantae</taxon>
        <taxon>Streptophyta</taxon>
        <taxon>Embryophyta</taxon>
        <taxon>Tracheophyta</taxon>
        <taxon>Spermatophyta</taxon>
        <taxon>Magnoliopsida</taxon>
        <taxon>eudicotyledons</taxon>
        <taxon>Gunneridae</taxon>
        <taxon>Pentapetalae</taxon>
        <taxon>Saxifragales</taxon>
        <taxon>Altingiaceae</taxon>
        <taxon>Liquidambar</taxon>
    </lineage>
</organism>
<accession>A0AAP0WUA3</accession>
<keyword evidence="2" id="KW-1185">Reference proteome</keyword>
<dbReference type="AlphaFoldDB" id="A0AAP0WUA3"/>
<name>A0AAP0WUA3_LIQFO</name>
<dbReference type="InterPro" id="IPR004158">
    <property type="entry name" value="DUF247_pln"/>
</dbReference>
<protein>
    <submittedName>
        <fullName evidence="1">Uncharacterized protein</fullName>
    </submittedName>
</protein>
<sequence>MVSIDPYHRGKAHLLEFEDYKWLFLEKEILLTWEFEGSLLLFIQEAMNLEQSARGCYSDVIAMSSTDFIQMMILDGLFIIEFFRQICESVAHDSVIIKPSVIPILMADLLKIENQLPFTIVLEFASITMASLGCGNIHSIYELIIDVFRQFILMPKELSLLALAQDIF</sequence>
<proteinExistence type="predicted"/>
<comment type="caution">
    <text evidence="1">The sequence shown here is derived from an EMBL/GenBank/DDBJ whole genome shotgun (WGS) entry which is preliminary data.</text>
</comment>
<dbReference type="Pfam" id="PF03140">
    <property type="entry name" value="DUF247"/>
    <property type="match status" value="1"/>
</dbReference>
<reference evidence="1 2" key="1">
    <citation type="journal article" date="2024" name="Plant J.">
        <title>Genome sequences and population genomics reveal climatic adaptation and genomic divergence between two closely related sweetgum species.</title>
        <authorList>
            <person name="Xu W.Q."/>
            <person name="Ren C.Q."/>
            <person name="Zhang X.Y."/>
            <person name="Comes H.P."/>
            <person name="Liu X.H."/>
            <person name="Li Y.G."/>
            <person name="Kettle C.J."/>
            <person name="Jalonen R."/>
            <person name="Gaisberger H."/>
            <person name="Ma Y.Z."/>
            <person name="Qiu Y.X."/>
        </authorList>
    </citation>
    <scope>NUCLEOTIDE SEQUENCE [LARGE SCALE GENOMIC DNA]</scope>
    <source>
        <strain evidence="1">Hangzhou</strain>
    </source>
</reference>
<dbReference type="Proteomes" id="UP001415857">
    <property type="component" value="Unassembled WGS sequence"/>
</dbReference>
<dbReference type="PANTHER" id="PTHR31170">
    <property type="entry name" value="BNAC04G53230D PROTEIN"/>
    <property type="match status" value="1"/>
</dbReference>